<dbReference type="InterPro" id="IPR003362">
    <property type="entry name" value="Bact_transf"/>
</dbReference>
<dbReference type="PANTHER" id="PTHR30576">
    <property type="entry name" value="COLANIC BIOSYNTHESIS UDP-GLUCOSE LIPID CARRIER TRANSFERASE"/>
    <property type="match status" value="1"/>
</dbReference>
<keyword evidence="5" id="KW-0812">Transmembrane</keyword>
<keyword evidence="8" id="KW-0270">Exopolysaccharide synthesis</keyword>
<accession>I3X320</accession>
<evidence type="ECO:0000256" key="5">
    <source>
        <dbReference type="ARBA" id="ARBA00022692"/>
    </source>
</evidence>
<dbReference type="EMBL" id="CP003563">
    <property type="protein sequence ID" value="AFL50276.1"/>
    <property type="molecule type" value="Genomic_DNA"/>
</dbReference>
<evidence type="ECO:0000256" key="6">
    <source>
        <dbReference type="ARBA" id="ARBA00022989"/>
    </source>
</evidence>
<evidence type="ECO:0000313" key="11">
    <source>
        <dbReference type="Proteomes" id="UP000006180"/>
    </source>
</evidence>
<protein>
    <recommendedName>
        <fullName evidence="9">Bacterial sugar transferase domain-containing protein</fullName>
    </recommendedName>
</protein>
<dbReference type="PANTHER" id="PTHR30576:SF4">
    <property type="entry name" value="UNDECAPRENYL-PHOSPHATE GALACTOSE PHOSPHOTRANSFERASE"/>
    <property type="match status" value="1"/>
</dbReference>
<dbReference type="GO" id="GO:0016780">
    <property type="term" value="F:phosphotransferase activity, for other substituted phosphate groups"/>
    <property type="evidence" value="ECO:0007669"/>
    <property type="project" value="TreeGrafter"/>
</dbReference>
<comment type="similarity">
    <text evidence="2">Belongs to the bacterial sugar transferase family.</text>
</comment>
<dbReference type="Proteomes" id="UP000006180">
    <property type="component" value="Chromosome"/>
</dbReference>
<dbReference type="KEGG" id="sfd:USDA257_c16880"/>
<dbReference type="HOGENOM" id="CLU_024920_2_0_5"/>
<evidence type="ECO:0000256" key="2">
    <source>
        <dbReference type="ARBA" id="ARBA00006464"/>
    </source>
</evidence>
<evidence type="ECO:0000256" key="3">
    <source>
        <dbReference type="ARBA" id="ARBA00022475"/>
    </source>
</evidence>
<dbReference type="STRING" id="1185652.USDA257_c16880"/>
<dbReference type="AlphaFoldDB" id="I3X320"/>
<comment type="subcellular location">
    <subcellularLocation>
        <location evidence="1">Cell membrane</location>
    </subcellularLocation>
</comment>
<reference evidence="10 11" key="1">
    <citation type="journal article" date="2012" name="J. Bacteriol.">
        <title>Complete genome sequence of the broad-host-range strain Sinorhizobium fredii USDA257.</title>
        <authorList>
            <person name="Schuldes J."/>
            <person name="Rodriguez Orbegoso M."/>
            <person name="Schmeisser C."/>
            <person name="Krishnan H.B."/>
            <person name="Daniel R."/>
            <person name="Streit W.R."/>
        </authorList>
    </citation>
    <scope>NUCLEOTIDE SEQUENCE [LARGE SCALE GENOMIC DNA]</scope>
    <source>
        <strain evidence="10 11">USDA 257</strain>
    </source>
</reference>
<dbReference type="GO" id="GO:0000271">
    <property type="term" value="P:polysaccharide biosynthetic process"/>
    <property type="evidence" value="ECO:0007669"/>
    <property type="project" value="UniProtKB-KW"/>
</dbReference>
<organism evidence="10 11">
    <name type="scientific">Sinorhizobium fredii (strain USDA 257)</name>
    <dbReference type="NCBI Taxonomy" id="1185652"/>
    <lineage>
        <taxon>Bacteria</taxon>
        <taxon>Pseudomonadati</taxon>
        <taxon>Pseudomonadota</taxon>
        <taxon>Alphaproteobacteria</taxon>
        <taxon>Hyphomicrobiales</taxon>
        <taxon>Rhizobiaceae</taxon>
        <taxon>Sinorhizobium/Ensifer group</taxon>
        <taxon>Sinorhizobium</taxon>
    </lineage>
</organism>
<evidence type="ECO:0000256" key="1">
    <source>
        <dbReference type="ARBA" id="ARBA00004236"/>
    </source>
</evidence>
<name>I3X320_SINF2</name>
<keyword evidence="3" id="KW-1003">Cell membrane</keyword>
<keyword evidence="6" id="KW-1133">Transmembrane helix</keyword>
<evidence type="ECO:0000256" key="7">
    <source>
        <dbReference type="ARBA" id="ARBA00023136"/>
    </source>
</evidence>
<evidence type="ECO:0000256" key="4">
    <source>
        <dbReference type="ARBA" id="ARBA00022679"/>
    </source>
</evidence>
<sequence length="98" mass="10656">MKLGLNELPRIINILRGDMSIVGTRPLAPGEPQMCRDAADFYGRLRPGLVGPCASRSENGSDAGWTALERRDVENWSLVADLRIIVKTVSAICFSRGG</sequence>
<evidence type="ECO:0000259" key="9">
    <source>
        <dbReference type="Pfam" id="PF02397"/>
    </source>
</evidence>
<keyword evidence="7" id="KW-0472">Membrane</keyword>
<dbReference type="eggNOG" id="COG2148">
    <property type="taxonomic scope" value="Bacteria"/>
</dbReference>
<dbReference type="PATRIC" id="fig|1185652.3.peg.1752"/>
<evidence type="ECO:0000256" key="8">
    <source>
        <dbReference type="ARBA" id="ARBA00023169"/>
    </source>
</evidence>
<dbReference type="GO" id="GO:0005886">
    <property type="term" value="C:plasma membrane"/>
    <property type="evidence" value="ECO:0007669"/>
    <property type="project" value="UniProtKB-SubCell"/>
</dbReference>
<proteinExistence type="inferred from homology"/>
<keyword evidence="4" id="KW-0808">Transferase</keyword>
<dbReference type="Pfam" id="PF02397">
    <property type="entry name" value="Bac_transf"/>
    <property type="match status" value="1"/>
</dbReference>
<evidence type="ECO:0000313" key="10">
    <source>
        <dbReference type="EMBL" id="AFL50276.1"/>
    </source>
</evidence>
<gene>
    <name evidence="10" type="ORF">USDA257_c16880</name>
</gene>
<feature type="domain" description="Bacterial sugar transferase" evidence="9">
    <location>
        <begin position="2"/>
        <end position="92"/>
    </location>
</feature>